<name>A0ABW5DP29_9PROT</name>
<keyword evidence="3" id="KW-1185">Reference proteome</keyword>
<reference evidence="3" key="1">
    <citation type="journal article" date="2019" name="Int. J. Syst. Evol. Microbiol.">
        <title>The Global Catalogue of Microorganisms (GCM) 10K type strain sequencing project: providing services to taxonomists for standard genome sequencing and annotation.</title>
        <authorList>
            <consortium name="The Broad Institute Genomics Platform"/>
            <consortium name="The Broad Institute Genome Sequencing Center for Infectious Disease"/>
            <person name="Wu L."/>
            <person name="Ma J."/>
        </authorList>
    </citation>
    <scope>NUCLEOTIDE SEQUENCE [LARGE SCALE GENOMIC DNA]</scope>
    <source>
        <strain evidence="3">CGMCC 1.19062</strain>
    </source>
</reference>
<dbReference type="EMBL" id="JBHUIP010000005">
    <property type="protein sequence ID" value="MFD2262787.1"/>
    <property type="molecule type" value="Genomic_DNA"/>
</dbReference>
<feature type="transmembrane region" description="Helical" evidence="1">
    <location>
        <begin position="72"/>
        <end position="89"/>
    </location>
</feature>
<keyword evidence="1" id="KW-0472">Membrane</keyword>
<feature type="transmembrane region" description="Helical" evidence="1">
    <location>
        <begin position="96"/>
        <end position="115"/>
    </location>
</feature>
<keyword evidence="1" id="KW-0812">Transmembrane</keyword>
<accession>A0ABW5DP29</accession>
<sequence>MAFLRNFSNVGKYILVGSSDAPMTKRQAINLMLFAVSLLATGAFSVGIQAWLLYGGCFASEPCRLSLMPPEAATVVVLLLAASVCVIAMQSVARVLWRIVLVLLTAGLLWGFLTISFHPIFAFVGFGLSAIIALAAGLTLVINFAVMLPGFASWFQKHRPHVEELLDLQLKISNIGIAVSGAVVVFVSLLKADVTCGLHACDIIRSIPADDLLPYGMPVVWLFVGSYALNFARGFSRLLVVVPTASR</sequence>
<comment type="caution">
    <text evidence="2">The sequence shown here is derived from an EMBL/GenBank/DDBJ whole genome shotgun (WGS) entry which is preliminary data.</text>
</comment>
<evidence type="ECO:0000313" key="2">
    <source>
        <dbReference type="EMBL" id="MFD2262787.1"/>
    </source>
</evidence>
<evidence type="ECO:0000313" key="3">
    <source>
        <dbReference type="Proteomes" id="UP001597295"/>
    </source>
</evidence>
<keyword evidence="1" id="KW-1133">Transmembrane helix</keyword>
<dbReference type="RefSeq" id="WP_379875754.1">
    <property type="nucleotide sequence ID" value="NZ_JBHUIP010000005.1"/>
</dbReference>
<feature type="transmembrane region" description="Helical" evidence="1">
    <location>
        <begin position="121"/>
        <end position="151"/>
    </location>
</feature>
<dbReference type="Proteomes" id="UP001597295">
    <property type="component" value="Unassembled WGS sequence"/>
</dbReference>
<evidence type="ECO:0000256" key="1">
    <source>
        <dbReference type="SAM" id="Phobius"/>
    </source>
</evidence>
<proteinExistence type="predicted"/>
<protein>
    <recommendedName>
        <fullName evidence="4">Disulfide bond formation protein B</fullName>
    </recommendedName>
</protein>
<organism evidence="2 3">
    <name type="scientific">Lacibacterium aquatile</name>
    <dbReference type="NCBI Taxonomy" id="1168082"/>
    <lineage>
        <taxon>Bacteria</taxon>
        <taxon>Pseudomonadati</taxon>
        <taxon>Pseudomonadota</taxon>
        <taxon>Alphaproteobacteria</taxon>
        <taxon>Rhodospirillales</taxon>
        <taxon>Rhodospirillaceae</taxon>
    </lineage>
</organism>
<evidence type="ECO:0008006" key="4">
    <source>
        <dbReference type="Google" id="ProtNLM"/>
    </source>
</evidence>
<feature type="transmembrane region" description="Helical" evidence="1">
    <location>
        <begin position="31"/>
        <end position="52"/>
    </location>
</feature>
<gene>
    <name evidence="2" type="ORF">ACFSM5_07795</name>
</gene>
<feature type="transmembrane region" description="Helical" evidence="1">
    <location>
        <begin position="172"/>
        <end position="192"/>
    </location>
</feature>